<evidence type="ECO:0000313" key="2">
    <source>
        <dbReference type="Proteomes" id="UP000027644"/>
    </source>
</evidence>
<evidence type="ECO:0008006" key="3">
    <source>
        <dbReference type="Google" id="ProtNLM"/>
    </source>
</evidence>
<dbReference type="InterPro" id="IPR007435">
    <property type="entry name" value="DUF484"/>
</dbReference>
<dbReference type="Pfam" id="PF04340">
    <property type="entry name" value="DUF484"/>
    <property type="match status" value="1"/>
</dbReference>
<protein>
    <recommendedName>
        <fullName evidence="3">DUF484 domain-containing protein</fullName>
    </recommendedName>
</protein>
<dbReference type="EMBL" id="AVQL01000429">
    <property type="protein sequence ID" value="KEQ01268.1"/>
    <property type="molecule type" value="Genomic_DNA"/>
</dbReference>
<dbReference type="Gene3D" id="3.30.450.40">
    <property type="match status" value="1"/>
</dbReference>
<evidence type="ECO:0000313" key="1">
    <source>
        <dbReference type="EMBL" id="KEQ01268.1"/>
    </source>
</evidence>
<organism evidence="1 2">
    <name type="scientific">Snodgrassella alvi SCGC AB-598-J21</name>
    <dbReference type="NCBI Taxonomy" id="1385367"/>
    <lineage>
        <taxon>Bacteria</taxon>
        <taxon>Pseudomonadati</taxon>
        <taxon>Pseudomonadota</taxon>
        <taxon>Betaproteobacteria</taxon>
        <taxon>Neisseriales</taxon>
        <taxon>Neisseriaceae</taxon>
        <taxon>Snodgrassella</taxon>
    </lineage>
</organism>
<dbReference type="PANTHER" id="PTHR38765">
    <property type="entry name" value="DUF484 DOMAIN-CONTAINING PROTEIN"/>
    <property type="match status" value="1"/>
</dbReference>
<name>A0A074V749_9NEIS</name>
<sequence length="217" mass="24470">MSIKEAEVLKFLHAQPQWLYEHAAEFNLRPIESKILSFQQGKMQVMQQKTEKMASQLIQMLGDADANHTLMAKFMAFTQRLLIVNTLAQWQRAISDGLNNEFTLPYHALIITTDIPKNVRVPVNLHVNEKFKVIGKKLTAPACGALPVAALLELLPEQPRLESFLQLPLRWKGQTLAILVIGHEDDAHFSPDMSTEWVAAIADNMAAVLARLLKLVR</sequence>
<dbReference type="Proteomes" id="UP000027644">
    <property type="component" value="Unassembled WGS sequence"/>
</dbReference>
<gene>
    <name evidence="1" type="ORF">SASC598J21_009650</name>
</gene>
<dbReference type="PANTHER" id="PTHR38765:SF1">
    <property type="entry name" value="DUF484 DOMAIN-CONTAINING PROTEIN"/>
    <property type="match status" value="1"/>
</dbReference>
<proteinExistence type="predicted"/>
<reference evidence="1 2" key="1">
    <citation type="journal article" date="2014" name="PLoS Genet.">
        <title>Hidden diversity in honey bee gut symbionts detected by single-cell genomics.</title>
        <authorList>
            <person name="Engel P."/>
            <person name="Stepanauskas R."/>
            <person name="Moran N."/>
        </authorList>
    </citation>
    <scope>NUCLEOTIDE SEQUENCE [LARGE SCALE GENOMIC DNA]</scope>
    <source>
        <strain evidence="1 2">SCGC AB-598-J21</strain>
    </source>
</reference>
<dbReference type="InterPro" id="IPR029016">
    <property type="entry name" value="GAF-like_dom_sf"/>
</dbReference>
<comment type="caution">
    <text evidence="1">The sequence shown here is derived from an EMBL/GenBank/DDBJ whole genome shotgun (WGS) entry which is preliminary data.</text>
</comment>
<dbReference type="AlphaFoldDB" id="A0A074V749"/>
<accession>A0A074V749</accession>